<dbReference type="Pfam" id="PF01618">
    <property type="entry name" value="MotA_ExbB"/>
    <property type="match status" value="1"/>
</dbReference>
<proteinExistence type="inferred from homology"/>
<keyword evidence="8 10" id="KW-0472">Membrane</keyword>
<comment type="similarity">
    <text evidence="2">Belongs to the ExbB/TolQ family.</text>
</comment>
<evidence type="ECO:0000313" key="12">
    <source>
        <dbReference type="EMBL" id="VAW49134.1"/>
    </source>
</evidence>
<dbReference type="PANTHER" id="PTHR30625:SF3">
    <property type="entry name" value="TOL-PAL SYSTEM PROTEIN TOLQ"/>
    <property type="match status" value="1"/>
</dbReference>
<feature type="transmembrane region" description="Helical" evidence="10">
    <location>
        <begin position="126"/>
        <end position="153"/>
    </location>
</feature>
<dbReference type="GO" id="GO:0043213">
    <property type="term" value="P:bacteriocin transport"/>
    <property type="evidence" value="ECO:0007669"/>
    <property type="project" value="InterPro"/>
</dbReference>
<name>A0A3B0WZV3_9ZZZZ</name>
<evidence type="ECO:0000256" key="10">
    <source>
        <dbReference type="SAM" id="Phobius"/>
    </source>
</evidence>
<keyword evidence="3" id="KW-1003">Cell membrane</keyword>
<dbReference type="InterPro" id="IPR002898">
    <property type="entry name" value="MotA_ExbB_proton_chnl"/>
</dbReference>
<keyword evidence="4" id="KW-0997">Cell inner membrane</keyword>
<keyword evidence="9" id="KW-0131">Cell cycle</keyword>
<comment type="subcellular location">
    <subcellularLocation>
        <location evidence="1">Cell membrane</location>
        <topology evidence="1">Multi-pass membrane protein</topology>
    </subcellularLocation>
</comment>
<keyword evidence="7 10" id="KW-1133">Transmembrane helix</keyword>
<evidence type="ECO:0000256" key="2">
    <source>
        <dbReference type="ARBA" id="ARBA00010442"/>
    </source>
</evidence>
<accession>A0A3B0WZV3</accession>
<dbReference type="InterPro" id="IPR014163">
    <property type="entry name" value="Tol-Pal_TolQ"/>
</dbReference>
<keyword evidence="5" id="KW-0132">Cell division</keyword>
<feature type="transmembrane region" description="Helical" evidence="10">
    <location>
        <begin position="173"/>
        <end position="194"/>
    </location>
</feature>
<gene>
    <name evidence="12" type="ORF">MNBD_GAMMA03-634</name>
</gene>
<reference evidence="12" key="1">
    <citation type="submission" date="2018-06" db="EMBL/GenBank/DDBJ databases">
        <authorList>
            <person name="Zhirakovskaya E."/>
        </authorList>
    </citation>
    <scope>NUCLEOTIDE SEQUENCE</scope>
</reference>
<feature type="domain" description="MotA/TolQ/ExbB proton channel" evidence="11">
    <location>
        <begin position="80"/>
        <end position="206"/>
    </location>
</feature>
<dbReference type="GO" id="GO:0051301">
    <property type="term" value="P:cell division"/>
    <property type="evidence" value="ECO:0007669"/>
    <property type="project" value="UniProtKB-KW"/>
</dbReference>
<keyword evidence="6 10" id="KW-0812">Transmembrane</keyword>
<dbReference type="InterPro" id="IPR050790">
    <property type="entry name" value="ExbB/TolQ_transport"/>
</dbReference>
<dbReference type="GO" id="GO:0005886">
    <property type="term" value="C:plasma membrane"/>
    <property type="evidence" value="ECO:0007669"/>
    <property type="project" value="UniProtKB-SubCell"/>
</dbReference>
<evidence type="ECO:0000256" key="8">
    <source>
        <dbReference type="ARBA" id="ARBA00023136"/>
    </source>
</evidence>
<organism evidence="12">
    <name type="scientific">hydrothermal vent metagenome</name>
    <dbReference type="NCBI Taxonomy" id="652676"/>
    <lineage>
        <taxon>unclassified sequences</taxon>
        <taxon>metagenomes</taxon>
        <taxon>ecological metagenomes</taxon>
    </lineage>
</organism>
<feature type="transmembrane region" description="Helical" evidence="10">
    <location>
        <begin position="15"/>
        <end position="36"/>
    </location>
</feature>
<dbReference type="NCBIfam" id="TIGR02796">
    <property type="entry name" value="tolQ"/>
    <property type="match status" value="1"/>
</dbReference>
<dbReference type="EMBL" id="UOFC01000257">
    <property type="protein sequence ID" value="VAW49134.1"/>
    <property type="molecule type" value="Genomic_DNA"/>
</dbReference>
<evidence type="ECO:0000256" key="1">
    <source>
        <dbReference type="ARBA" id="ARBA00004651"/>
    </source>
</evidence>
<evidence type="ECO:0000256" key="5">
    <source>
        <dbReference type="ARBA" id="ARBA00022618"/>
    </source>
</evidence>
<dbReference type="PANTHER" id="PTHR30625">
    <property type="entry name" value="PROTEIN TOLQ"/>
    <property type="match status" value="1"/>
</dbReference>
<evidence type="ECO:0000256" key="7">
    <source>
        <dbReference type="ARBA" id="ARBA00022989"/>
    </source>
</evidence>
<evidence type="ECO:0000256" key="9">
    <source>
        <dbReference type="ARBA" id="ARBA00023306"/>
    </source>
</evidence>
<evidence type="ECO:0000256" key="3">
    <source>
        <dbReference type="ARBA" id="ARBA00022475"/>
    </source>
</evidence>
<evidence type="ECO:0000256" key="6">
    <source>
        <dbReference type="ARBA" id="ARBA00022692"/>
    </source>
</evidence>
<dbReference type="AlphaFoldDB" id="A0A3B0WZV3"/>
<evidence type="ECO:0000256" key="4">
    <source>
        <dbReference type="ARBA" id="ARBA00022519"/>
    </source>
</evidence>
<evidence type="ECO:0000259" key="11">
    <source>
        <dbReference type="Pfam" id="PF01618"/>
    </source>
</evidence>
<dbReference type="GO" id="GO:0017038">
    <property type="term" value="P:protein import"/>
    <property type="evidence" value="ECO:0007669"/>
    <property type="project" value="TreeGrafter"/>
</dbReference>
<protein>
    <submittedName>
        <fullName evidence="12">Tol-Pal system protein TolQ</fullName>
    </submittedName>
</protein>
<sequence>MDNSFVELVLNASTVVQVVMLLLVFMSLMVWAVAFSKWYEVRKAKKVAQKFVETYLKSPDLNSFYQHDKMSEHHGKGLSNIFLEGFREFLRLKKIGVVEANDLISGTQRMMKVAFSKEADKLENRLPILATIGSSAPYIGLFGTVLGVMHAFQGLGEMQNATLAAVAPGISEALIVTAIGLFAAIPAVITYNSLSNRVDRLLGEYENFAEALLTSLQRDACLTKK</sequence>